<reference evidence="1" key="1">
    <citation type="submission" date="2024-09" db="EMBL/GenBank/DDBJ databases">
        <title>Black Yeasts Isolated from many extreme environments.</title>
        <authorList>
            <person name="Coleine C."/>
            <person name="Stajich J.E."/>
            <person name="Selbmann L."/>
        </authorList>
    </citation>
    <scope>NUCLEOTIDE SEQUENCE</scope>
    <source>
        <strain evidence="1">CCFEE 5737</strain>
    </source>
</reference>
<protein>
    <submittedName>
        <fullName evidence="1">Uncharacterized protein</fullName>
    </submittedName>
</protein>
<dbReference type="Proteomes" id="UP001186974">
    <property type="component" value="Unassembled WGS sequence"/>
</dbReference>
<gene>
    <name evidence="1" type="ORF">LTS18_009926</name>
</gene>
<keyword evidence="2" id="KW-1185">Reference proteome</keyword>
<evidence type="ECO:0000313" key="2">
    <source>
        <dbReference type="Proteomes" id="UP001186974"/>
    </source>
</evidence>
<sequence length="417" mass="46299">MLAKLGSGCNKPNKQTVVRNRAVQKFLSDFKFTKIRNLGGKLGDEVTAMFNTDSVKELLEVPLDQLKRLGDDTGSWLYDVIRGVDNSEVNLRTQIKSMLSAKSFRPCINSFDQATKWLRIFAADIFSRCVEEGVLENKRRPKTINLHHRSAGRTSGQQRSKSSPIPQGKPLSEETLFKLAADLMAQVVTDGRAWPCSNLSLSVGGFEDGVSNNKGIGGFLVRGDEAKAVMAGERERAEHVLDGDERPAEKRRKLDGGRIQKFFVPRDDSRPESDHDQDLDFDHDEAVQADNQGLHIEEVQEQSTNGGGDRYLADLPPSAQGVSTAAPPLRQESIETYFCSRYNAQVPIERQPEHEDYHYAKDLAKELQQEERASAPRPQSSTPKPQQPKGRGRPPGAVNVMSKGMEKGQKKLAFGKG</sequence>
<dbReference type="EMBL" id="JAWDJW010000273">
    <property type="protein sequence ID" value="KAK3081130.1"/>
    <property type="molecule type" value="Genomic_DNA"/>
</dbReference>
<comment type="caution">
    <text evidence="1">The sequence shown here is derived from an EMBL/GenBank/DDBJ whole genome shotgun (WGS) entry which is preliminary data.</text>
</comment>
<proteinExistence type="predicted"/>
<organism evidence="1 2">
    <name type="scientific">Coniosporium uncinatum</name>
    <dbReference type="NCBI Taxonomy" id="93489"/>
    <lineage>
        <taxon>Eukaryota</taxon>
        <taxon>Fungi</taxon>
        <taxon>Dikarya</taxon>
        <taxon>Ascomycota</taxon>
        <taxon>Pezizomycotina</taxon>
        <taxon>Dothideomycetes</taxon>
        <taxon>Dothideomycetes incertae sedis</taxon>
        <taxon>Coniosporium</taxon>
    </lineage>
</organism>
<evidence type="ECO:0000313" key="1">
    <source>
        <dbReference type="EMBL" id="KAK3081130.1"/>
    </source>
</evidence>
<name>A0ACC3DWF1_9PEZI</name>
<accession>A0ACC3DWF1</accession>